<keyword evidence="12" id="KW-0914">Notch signaling pathway</keyword>
<evidence type="ECO:0000256" key="9">
    <source>
        <dbReference type="ARBA" id="ARBA00022771"/>
    </source>
</evidence>
<keyword evidence="6" id="KW-0808">Transferase</keyword>
<dbReference type="SUPFAM" id="SSF159034">
    <property type="entry name" value="Mib/herc2 domain-like"/>
    <property type="match status" value="2"/>
</dbReference>
<dbReference type="GO" id="GO:0061630">
    <property type="term" value="F:ubiquitin protein ligase activity"/>
    <property type="evidence" value="ECO:0007669"/>
    <property type="project" value="UniProtKB-EC"/>
</dbReference>
<dbReference type="PROSITE" id="PS51416">
    <property type="entry name" value="MIB_HERC2"/>
    <property type="match status" value="2"/>
</dbReference>
<dbReference type="PROSITE" id="PS50088">
    <property type="entry name" value="ANK_REPEAT"/>
    <property type="match status" value="4"/>
</dbReference>
<feature type="repeat" description="ANK" evidence="14">
    <location>
        <begin position="775"/>
        <end position="799"/>
    </location>
</feature>
<dbReference type="AlphaFoldDB" id="A0A0K2UHT2"/>
<feature type="domain" description="ZZ-type" evidence="17">
    <location>
        <begin position="191"/>
        <end position="242"/>
    </location>
</feature>
<evidence type="ECO:0000256" key="13">
    <source>
        <dbReference type="ARBA" id="ARBA00023043"/>
    </source>
</evidence>
<dbReference type="SMART" id="SM00184">
    <property type="entry name" value="RING"/>
    <property type="match status" value="2"/>
</dbReference>
<feature type="repeat" description="ANK" evidence="14">
    <location>
        <begin position="809"/>
        <end position="832"/>
    </location>
</feature>
<evidence type="ECO:0000256" key="7">
    <source>
        <dbReference type="ARBA" id="ARBA00022723"/>
    </source>
</evidence>
<keyword evidence="5" id="KW-0963">Cytoplasm</keyword>
<dbReference type="Gene3D" id="3.30.60.90">
    <property type="match status" value="1"/>
</dbReference>
<dbReference type="InterPro" id="IPR043145">
    <property type="entry name" value="Znf_ZZ_sf"/>
</dbReference>
<dbReference type="GO" id="GO:0005737">
    <property type="term" value="C:cytoplasm"/>
    <property type="evidence" value="ECO:0007669"/>
    <property type="project" value="UniProtKB-SubCell"/>
</dbReference>
<dbReference type="InterPro" id="IPR010606">
    <property type="entry name" value="Mib_Herc2"/>
</dbReference>
<feature type="domain" description="RING-type" evidence="16">
    <location>
        <begin position="1040"/>
        <end position="1073"/>
    </location>
</feature>
<evidence type="ECO:0000256" key="15">
    <source>
        <dbReference type="PROSITE-ProRule" id="PRU00228"/>
    </source>
</evidence>
<evidence type="ECO:0000256" key="14">
    <source>
        <dbReference type="PROSITE-ProRule" id="PRU00023"/>
    </source>
</evidence>
<dbReference type="InterPro" id="IPR000433">
    <property type="entry name" value="Znf_ZZ"/>
</dbReference>
<evidence type="ECO:0000256" key="11">
    <source>
        <dbReference type="ARBA" id="ARBA00022833"/>
    </source>
</evidence>
<dbReference type="SMART" id="SM00248">
    <property type="entry name" value="ANK"/>
    <property type="match status" value="8"/>
</dbReference>
<proteinExistence type="predicted"/>
<evidence type="ECO:0000313" key="19">
    <source>
        <dbReference type="EMBL" id="CDW37492.1"/>
    </source>
</evidence>
<feature type="domain" description="MIB/HERC2" evidence="18">
    <location>
        <begin position="253"/>
        <end position="332"/>
    </location>
</feature>
<keyword evidence="13 14" id="KW-0040">ANK repeat</keyword>
<keyword evidence="7" id="KW-0479">Metal-binding</keyword>
<evidence type="ECO:0000256" key="5">
    <source>
        <dbReference type="ARBA" id="ARBA00022490"/>
    </source>
</evidence>
<feature type="repeat" description="ANK" evidence="14">
    <location>
        <begin position="677"/>
        <end position="706"/>
    </location>
</feature>
<dbReference type="InterPro" id="IPR002110">
    <property type="entry name" value="Ankyrin_rpt"/>
</dbReference>
<dbReference type="GO" id="GO:0008270">
    <property type="term" value="F:zinc ion binding"/>
    <property type="evidence" value="ECO:0007669"/>
    <property type="project" value="UniProtKB-KW"/>
</dbReference>
<dbReference type="Pfam" id="PF13920">
    <property type="entry name" value="zf-C3HC4_3"/>
    <property type="match status" value="1"/>
</dbReference>
<dbReference type="PANTHER" id="PTHR24202">
    <property type="entry name" value="E3 UBIQUITIN-PROTEIN LIGASE MIB2"/>
    <property type="match status" value="1"/>
</dbReference>
<dbReference type="Pfam" id="PF12796">
    <property type="entry name" value="Ank_2"/>
    <property type="match status" value="2"/>
</dbReference>
<keyword evidence="8" id="KW-0677">Repeat</keyword>
<dbReference type="InterPro" id="IPR040847">
    <property type="entry name" value="SH3_15"/>
</dbReference>
<keyword evidence="11" id="KW-0862">Zinc</keyword>
<dbReference type="FunFam" id="2.30.30.40:FF:000044">
    <property type="entry name" value="E3 ubiquitin-protein ligase MIB2, putative"/>
    <property type="match status" value="1"/>
</dbReference>
<evidence type="ECO:0000256" key="10">
    <source>
        <dbReference type="ARBA" id="ARBA00022786"/>
    </source>
</evidence>
<keyword evidence="9 15" id="KW-0863">Zinc-finger</keyword>
<evidence type="ECO:0000256" key="8">
    <source>
        <dbReference type="ARBA" id="ARBA00022737"/>
    </source>
</evidence>
<dbReference type="Gene3D" id="3.30.40.10">
    <property type="entry name" value="Zinc/RING finger domain, C3HC4 (zinc finger)"/>
    <property type="match status" value="2"/>
</dbReference>
<dbReference type="SUPFAM" id="SSF57850">
    <property type="entry name" value="RING/U-box"/>
    <property type="match status" value="2"/>
</dbReference>
<dbReference type="Pfam" id="PF13637">
    <property type="entry name" value="Ank_4"/>
    <property type="match status" value="1"/>
</dbReference>
<dbReference type="InterPro" id="IPR036770">
    <property type="entry name" value="Ankyrin_rpt-contain_sf"/>
</dbReference>
<dbReference type="UniPathway" id="UPA00143"/>
<comment type="pathway">
    <text evidence="3">Protein modification; protein ubiquitination.</text>
</comment>
<dbReference type="Gene3D" id="1.25.40.20">
    <property type="entry name" value="Ankyrin repeat-containing domain"/>
    <property type="match status" value="3"/>
</dbReference>
<dbReference type="PROSITE" id="PS50089">
    <property type="entry name" value="ZF_RING_2"/>
    <property type="match status" value="1"/>
</dbReference>
<dbReference type="PROSITE" id="PS50297">
    <property type="entry name" value="ANK_REP_REGION"/>
    <property type="match status" value="3"/>
</dbReference>
<dbReference type="Pfam" id="PF06701">
    <property type="entry name" value="MIB_HERC2"/>
    <property type="match status" value="2"/>
</dbReference>
<evidence type="ECO:0000256" key="2">
    <source>
        <dbReference type="ARBA" id="ARBA00004496"/>
    </source>
</evidence>
<evidence type="ECO:0000259" key="17">
    <source>
        <dbReference type="PROSITE" id="PS50135"/>
    </source>
</evidence>
<name>A0A0K2UHT2_LEPSM</name>
<evidence type="ECO:0000256" key="4">
    <source>
        <dbReference type="ARBA" id="ARBA00012483"/>
    </source>
</evidence>
<evidence type="ECO:0000259" key="16">
    <source>
        <dbReference type="PROSITE" id="PS50089"/>
    </source>
</evidence>
<sequence>RGISKRKKISFISFEKDLVEKVYLIRLLYSKDDYFGMKNGHSCDFSSTSDKQFDDGFTTTSSSYLFNEKNKRKSLLIPNNKEECFNLENFIESLQALLEKDSSFHVSNYRTMIASLGIRVVRGPDWKWGEQDDGIGHAGTVVEFGRSGSNTSPDGTVVVQWDSGIRTNYRMGFQKAYDLRIYDIAASGVQHPNHSCVYCKTRILGYRWSCSSCPELDYCNGCYNSDIHDLSHSFIRIDTPTSVPVQVPPRKKSLKIPLRGIFKGAWVHRGHDWDWGAQDGGEDNIGIVLDVSGWDEESGRSVVTVKWNSTFSTNVYRLGHKGKVDVKYVSGKQAFHGFYYPEHLPILGDKKYSGSSSNSQSGSGVVSLGFSVGDKVKIKVDAANFKNLQNGFGGYSPRMTELIGQIGIIHRFTDKGAVRVQYPGRPIENHRWTINPKALVKVTMFTIGTIVRIINDCDKVRRLQEGHGDWIESMKSVIGKMGRVVKVYPDRDVRVSIMGNTWTFNPTCLVIVPGSRLDIDNRADEFEGEGETSHRRSNPSHLNLSEDNLLSSAFHGQLNCLKEELHKVNDIKTVRSALKVGAERGHLDIVKYLVNQYPDEVDLKVDGNTALHAATHQGHQEIIETLLASGANIATTDDNGDCALHYAVLGLRPNILDYLLSKSGSSVINAVNKKCCTALHVGVLKQSVESVKILLKHNIDVNAQDSYKDTALHEAMVLNNTSIIELLVNYPKTDFRLKNSRDFNCLQFAALKGNTTALKSILVKARQLAEVKKSDGFSPLHLAALNGHYSIVKILLKVGKCSVDIFDNRGQNPLHLASGQGHAAIVELLVNHVKDNQELLLSLLESQDSEGQTPLHLALGREGSVEPLDPLQAPEMNRILGGVLTAAVKPELQRSLTIAIFLSKNGASLSKRNMSGLVPQDLIPDPVLRNLLMNKKSIIHKSSSPSRESVGIEYQVECLICTELSSQLITFRPCGHRVVCIECWTPRIKKCLDCKAPLSHKTESRIPSKSTSNISKKDYLLPRMRDLEAKVRDFEDQFLCTICMERKKNVAFQCGHSACEICVETLRSCHMCRGPVDRRINLY</sequence>
<dbReference type="EMBL" id="HACA01020131">
    <property type="protein sequence ID" value="CDW37492.1"/>
    <property type="molecule type" value="Transcribed_RNA"/>
</dbReference>
<comment type="subcellular location">
    <subcellularLocation>
        <location evidence="2">Cytoplasm</location>
    </subcellularLocation>
</comment>
<accession>A0A0K2UHT2</accession>
<comment type="catalytic activity">
    <reaction evidence="1">
        <text>S-ubiquitinyl-[E2 ubiquitin-conjugating enzyme]-L-cysteine + [acceptor protein]-L-lysine = [E2 ubiquitin-conjugating enzyme]-L-cysteine + N(6)-ubiquitinyl-[acceptor protein]-L-lysine.</text>
        <dbReference type="EC" id="2.3.2.27"/>
    </reaction>
</comment>
<dbReference type="InterPro" id="IPR013083">
    <property type="entry name" value="Znf_RING/FYVE/PHD"/>
</dbReference>
<evidence type="ECO:0000256" key="3">
    <source>
        <dbReference type="ARBA" id="ARBA00004906"/>
    </source>
</evidence>
<dbReference type="CDD" id="cd16520">
    <property type="entry name" value="RING-HC_MIBs-like"/>
    <property type="match status" value="1"/>
</dbReference>
<dbReference type="GO" id="GO:0007219">
    <property type="term" value="P:Notch signaling pathway"/>
    <property type="evidence" value="ECO:0007669"/>
    <property type="project" value="UniProtKB-KW"/>
</dbReference>
<dbReference type="SUPFAM" id="SSF48403">
    <property type="entry name" value="Ankyrin repeat"/>
    <property type="match status" value="1"/>
</dbReference>
<dbReference type="PROSITE" id="PS50135">
    <property type="entry name" value="ZF_ZZ_2"/>
    <property type="match status" value="1"/>
</dbReference>
<dbReference type="InterPro" id="IPR001841">
    <property type="entry name" value="Znf_RING"/>
</dbReference>
<dbReference type="PANTHER" id="PTHR24202:SF4">
    <property type="entry name" value="E3 UBIQUITIN-PROTEIN LIGASE MIB2-RELATED"/>
    <property type="match status" value="1"/>
</dbReference>
<feature type="domain" description="MIB/HERC2" evidence="18">
    <location>
        <begin position="108"/>
        <end position="185"/>
    </location>
</feature>
<evidence type="ECO:0000256" key="6">
    <source>
        <dbReference type="ARBA" id="ARBA00022679"/>
    </source>
</evidence>
<dbReference type="EC" id="2.3.2.27" evidence="4"/>
<keyword evidence="10" id="KW-0833">Ubl conjugation pathway</keyword>
<evidence type="ECO:0000256" key="1">
    <source>
        <dbReference type="ARBA" id="ARBA00000900"/>
    </source>
</evidence>
<reference evidence="19" key="1">
    <citation type="submission" date="2014-05" db="EMBL/GenBank/DDBJ databases">
        <authorList>
            <person name="Chronopoulou M."/>
        </authorList>
    </citation>
    <scope>NUCLEOTIDE SEQUENCE</scope>
    <source>
        <tissue evidence="19">Whole organism</tissue>
    </source>
</reference>
<dbReference type="OrthoDB" id="2122982at2759"/>
<dbReference type="GO" id="GO:0016567">
    <property type="term" value="P:protein ubiquitination"/>
    <property type="evidence" value="ECO:0007669"/>
    <property type="project" value="UniProtKB-UniPathway"/>
</dbReference>
<feature type="non-terminal residue" evidence="19">
    <location>
        <position position="1"/>
    </location>
</feature>
<dbReference type="FunFam" id="2.30.30.40:FF:000078">
    <property type="entry name" value="Putative e3 ubiquitin-protein ligase mib2"/>
    <property type="match status" value="1"/>
</dbReference>
<protein>
    <recommendedName>
        <fullName evidence="4">RING-type E3 ubiquitin transferase</fullName>
        <ecNumber evidence="4">2.3.2.27</ecNumber>
    </recommendedName>
</protein>
<evidence type="ECO:0000256" key="12">
    <source>
        <dbReference type="ARBA" id="ARBA00022976"/>
    </source>
</evidence>
<organism evidence="19">
    <name type="scientific">Lepeophtheirus salmonis</name>
    <name type="common">Salmon louse</name>
    <name type="synonym">Caligus salmonis</name>
    <dbReference type="NCBI Taxonomy" id="72036"/>
    <lineage>
        <taxon>Eukaryota</taxon>
        <taxon>Metazoa</taxon>
        <taxon>Ecdysozoa</taxon>
        <taxon>Arthropoda</taxon>
        <taxon>Crustacea</taxon>
        <taxon>Multicrustacea</taxon>
        <taxon>Hexanauplia</taxon>
        <taxon>Copepoda</taxon>
        <taxon>Siphonostomatoida</taxon>
        <taxon>Caligidae</taxon>
        <taxon>Lepeophtheirus</taxon>
    </lineage>
</organism>
<dbReference type="PRINTS" id="PR01415">
    <property type="entry name" value="ANKYRIN"/>
</dbReference>
<dbReference type="InterPro" id="IPR037252">
    <property type="entry name" value="Mib_Herc2_sf"/>
</dbReference>
<dbReference type="Pfam" id="PF18346">
    <property type="entry name" value="SH3_15"/>
    <property type="match status" value="2"/>
</dbReference>
<evidence type="ECO:0000259" key="18">
    <source>
        <dbReference type="PROSITE" id="PS51416"/>
    </source>
</evidence>
<dbReference type="Gene3D" id="2.30.30.40">
    <property type="entry name" value="SH3 Domains"/>
    <property type="match status" value="2"/>
</dbReference>
<feature type="repeat" description="ANK" evidence="14">
    <location>
        <begin position="606"/>
        <end position="638"/>
    </location>
</feature>